<reference evidence="3 4" key="1">
    <citation type="submission" date="2018-08" db="EMBL/GenBank/DDBJ databases">
        <title>A genome reference for cultivated species of the human gut microbiota.</title>
        <authorList>
            <person name="Zou Y."/>
            <person name="Xue W."/>
            <person name="Luo G."/>
        </authorList>
    </citation>
    <scope>NUCLEOTIDE SEQUENCE [LARGE SCALE GENOMIC DNA]</scope>
    <source>
        <strain evidence="3 4">AF22-21</strain>
    </source>
</reference>
<feature type="region of interest" description="Disordered" evidence="2">
    <location>
        <begin position="87"/>
        <end position="106"/>
    </location>
</feature>
<sequence>MRKKDAVAEKTLAKIRKEEDKLAGLELKKEELENQIKECKAGIAELRKQEKREKLEAIAELNDKAGISLDDLLKAAQSGDFFSLQEKLEQASEPHDTSVSADTDAE</sequence>
<protein>
    <recommendedName>
        <fullName evidence="5">DUF4315 family protein</fullName>
    </recommendedName>
</protein>
<dbReference type="EMBL" id="QRVK01000001">
    <property type="protein sequence ID" value="RGS44380.1"/>
    <property type="molecule type" value="Genomic_DNA"/>
</dbReference>
<dbReference type="AlphaFoldDB" id="A0A412IWD3"/>
<evidence type="ECO:0000313" key="4">
    <source>
        <dbReference type="Proteomes" id="UP000283295"/>
    </source>
</evidence>
<evidence type="ECO:0000256" key="1">
    <source>
        <dbReference type="SAM" id="Coils"/>
    </source>
</evidence>
<feature type="compositionally biased region" description="Basic and acidic residues" evidence="2">
    <location>
        <begin position="87"/>
        <end position="96"/>
    </location>
</feature>
<feature type="compositionally biased region" description="Polar residues" evidence="2">
    <location>
        <begin position="97"/>
        <end position="106"/>
    </location>
</feature>
<accession>A0A412IWD3</accession>
<dbReference type="Proteomes" id="UP000283295">
    <property type="component" value="Unassembled WGS sequence"/>
</dbReference>
<feature type="coiled-coil region" evidence="1">
    <location>
        <begin position="8"/>
        <end position="49"/>
    </location>
</feature>
<keyword evidence="1" id="KW-0175">Coiled coil</keyword>
<name>A0A412IWD3_9FIRM</name>
<evidence type="ECO:0000313" key="3">
    <source>
        <dbReference type="EMBL" id="RGS44380.1"/>
    </source>
</evidence>
<evidence type="ECO:0008006" key="5">
    <source>
        <dbReference type="Google" id="ProtNLM"/>
    </source>
</evidence>
<evidence type="ECO:0000256" key="2">
    <source>
        <dbReference type="SAM" id="MobiDB-lite"/>
    </source>
</evidence>
<proteinExistence type="predicted"/>
<comment type="caution">
    <text evidence="3">The sequence shown here is derived from an EMBL/GenBank/DDBJ whole genome shotgun (WGS) entry which is preliminary data.</text>
</comment>
<gene>
    <name evidence="3" type="ORF">DWX94_00900</name>
</gene>
<organism evidence="3 4">
    <name type="scientific">Coprococcus eutactus</name>
    <dbReference type="NCBI Taxonomy" id="33043"/>
    <lineage>
        <taxon>Bacteria</taxon>
        <taxon>Bacillati</taxon>
        <taxon>Bacillota</taxon>
        <taxon>Clostridia</taxon>
        <taxon>Lachnospirales</taxon>
        <taxon>Lachnospiraceae</taxon>
        <taxon>Coprococcus</taxon>
    </lineage>
</organism>